<dbReference type="AlphaFoldDB" id="A0A1M5XBF2"/>
<dbReference type="Gene3D" id="3.30.70.560">
    <property type="entry name" value="7,8-Dihydro-6-hydroxymethylpterin-pyrophosphokinase HPPK"/>
    <property type="match status" value="1"/>
</dbReference>
<evidence type="ECO:0000313" key="15">
    <source>
        <dbReference type="Proteomes" id="UP000184221"/>
    </source>
</evidence>
<dbReference type="EMBL" id="FQXC01000006">
    <property type="protein sequence ID" value="SHH97106.1"/>
    <property type="molecule type" value="Genomic_DNA"/>
</dbReference>
<keyword evidence="5" id="KW-0808">Transferase</keyword>
<evidence type="ECO:0000256" key="5">
    <source>
        <dbReference type="ARBA" id="ARBA00022679"/>
    </source>
</evidence>
<dbReference type="UniPathway" id="UPA00077">
    <property type="reaction ID" value="UER00155"/>
</dbReference>
<dbReference type="OrthoDB" id="9808041at2"/>
<evidence type="ECO:0000256" key="4">
    <source>
        <dbReference type="ARBA" id="ARBA00016218"/>
    </source>
</evidence>
<dbReference type="GO" id="GO:0046656">
    <property type="term" value="P:folic acid biosynthetic process"/>
    <property type="evidence" value="ECO:0007669"/>
    <property type="project" value="UniProtKB-KW"/>
</dbReference>
<feature type="domain" description="7,8-dihydro-6-hydroxymethylpterin-pyrophosphokinase" evidence="13">
    <location>
        <begin position="91"/>
        <end position="102"/>
    </location>
</feature>
<evidence type="ECO:0000259" key="13">
    <source>
        <dbReference type="PROSITE" id="PS00794"/>
    </source>
</evidence>
<dbReference type="GO" id="GO:0016301">
    <property type="term" value="F:kinase activity"/>
    <property type="evidence" value="ECO:0007669"/>
    <property type="project" value="UniProtKB-KW"/>
</dbReference>
<dbReference type="SUPFAM" id="SSF55083">
    <property type="entry name" value="6-hydroxymethyl-7,8-dihydropterin pyrophosphokinase, HPPK"/>
    <property type="match status" value="1"/>
</dbReference>
<evidence type="ECO:0000256" key="2">
    <source>
        <dbReference type="ARBA" id="ARBA00005810"/>
    </source>
</evidence>
<sequence length="187" mass="20596">MNVFYIALGANLPFGEHSPLDTLQGALNRLNVASTQMIAASDVYRTPCFPEGAGPDFVNAVAKVMSDLKPTEMLEHLHALEGDLGRERKSRWGARTVDLDLLAAGDLVLPNAAVFRHWMELAPDQQRVRAPDTLILPHPRLHERAFVLVPWRDIAADWVHPVLNKTVAEMCAALPPDDVAAVIKLVN</sequence>
<dbReference type="GO" id="GO:0005524">
    <property type="term" value="F:ATP binding"/>
    <property type="evidence" value="ECO:0007669"/>
    <property type="project" value="UniProtKB-KW"/>
</dbReference>
<dbReference type="InterPro" id="IPR000550">
    <property type="entry name" value="Hppk"/>
</dbReference>
<evidence type="ECO:0000256" key="7">
    <source>
        <dbReference type="ARBA" id="ARBA00022777"/>
    </source>
</evidence>
<comment type="function">
    <text evidence="10">Catalyzes the transfer of pyrophosphate from adenosine triphosphate (ATP) to 6-hydroxymethyl-7,8-dihydropterin, an enzymatic step in folate biosynthesis pathway.</text>
</comment>
<dbReference type="PROSITE" id="PS00794">
    <property type="entry name" value="HPPK"/>
    <property type="match status" value="1"/>
</dbReference>
<dbReference type="GO" id="GO:0003848">
    <property type="term" value="F:2-amino-4-hydroxy-6-hydroxymethyldihydropteridine diphosphokinase activity"/>
    <property type="evidence" value="ECO:0007669"/>
    <property type="project" value="UniProtKB-EC"/>
</dbReference>
<evidence type="ECO:0000256" key="11">
    <source>
        <dbReference type="ARBA" id="ARBA00029766"/>
    </source>
</evidence>
<keyword evidence="9" id="KW-0289">Folate biosynthesis</keyword>
<reference evidence="14 15" key="1">
    <citation type="submission" date="2016-11" db="EMBL/GenBank/DDBJ databases">
        <authorList>
            <person name="Jaros S."/>
            <person name="Januszkiewicz K."/>
            <person name="Wedrychowicz H."/>
        </authorList>
    </citation>
    <scope>NUCLEOTIDE SEQUENCE [LARGE SCALE GENOMIC DNA]</scope>
    <source>
        <strain evidence="14 15">DSM 29431</strain>
    </source>
</reference>
<evidence type="ECO:0000256" key="8">
    <source>
        <dbReference type="ARBA" id="ARBA00022840"/>
    </source>
</evidence>
<evidence type="ECO:0000256" key="6">
    <source>
        <dbReference type="ARBA" id="ARBA00022741"/>
    </source>
</evidence>
<dbReference type="EC" id="2.7.6.3" evidence="3"/>
<dbReference type="STRING" id="996342.SAMN05443551_3824"/>
<keyword evidence="15" id="KW-1185">Reference proteome</keyword>
<organism evidence="14 15">
    <name type="scientific">Marivita hallyeonensis</name>
    <dbReference type="NCBI Taxonomy" id="996342"/>
    <lineage>
        <taxon>Bacteria</taxon>
        <taxon>Pseudomonadati</taxon>
        <taxon>Pseudomonadota</taxon>
        <taxon>Alphaproteobacteria</taxon>
        <taxon>Rhodobacterales</taxon>
        <taxon>Roseobacteraceae</taxon>
        <taxon>Marivita</taxon>
    </lineage>
</organism>
<gene>
    <name evidence="14" type="ORF">SAMN05443551_3824</name>
</gene>
<evidence type="ECO:0000256" key="12">
    <source>
        <dbReference type="ARBA" id="ARBA00033413"/>
    </source>
</evidence>
<evidence type="ECO:0000256" key="1">
    <source>
        <dbReference type="ARBA" id="ARBA00005051"/>
    </source>
</evidence>
<evidence type="ECO:0000313" key="14">
    <source>
        <dbReference type="EMBL" id="SHH97106.1"/>
    </source>
</evidence>
<dbReference type="InterPro" id="IPR035907">
    <property type="entry name" value="Hppk_sf"/>
</dbReference>
<dbReference type="GO" id="GO:0046654">
    <property type="term" value="P:tetrahydrofolate biosynthetic process"/>
    <property type="evidence" value="ECO:0007669"/>
    <property type="project" value="UniProtKB-UniPathway"/>
</dbReference>
<dbReference type="Proteomes" id="UP000184221">
    <property type="component" value="Unassembled WGS sequence"/>
</dbReference>
<comment type="similarity">
    <text evidence="2">Belongs to the HPPK family.</text>
</comment>
<accession>A0A1M5XBF2</accession>
<dbReference type="RefSeq" id="WP_072779699.1">
    <property type="nucleotide sequence ID" value="NZ_FQXC01000006.1"/>
</dbReference>
<dbReference type="PANTHER" id="PTHR43071">
    <property type="entry name" value="2-AMINO-4-HYDROXY-6-HYDROXYMETHYLDIHYDROPTERIDINE PYROPHOSPHOKINASE"/>
    <property type="match status" value="1"/>
</dbReference>
<proteinExistence type="inferred from homology"/>
<dbReference type="Pfam" id="PF01288">
    <property type="entry name" value="HPPK"/>
    <property type="match status" value="1"/>
</dbReference>
<name>A0A1M5XBF2_9RHOB</name>
<comment type="pathway">
    <text evidence="1">Cofactor biosynthesis; tetrahydrofolate biosynthesis; 2-amino-4-hydroxy-6-hydroxymethyl-7,8-dihydropteridine diphosphate from 7,8-dihydroneopterin triphosphate: step 4/4.</text>
</comment>
<evidence type="ECO:0000256" key="9">
    <source>
        <dbReference type="ARBA" id="ARBA00022909"/>
    </source>
</evidence>
<protein>
    <recommendedName>
        <fullName evidence="4">2-amino-4-hydroxy-6-hydroxymethyldihydropteridine pyrophosphokinase</fullName>
        <ecNumber evidence="3">2.7.6.3</ecNumber>
    </recommendedName>
    <alternativeName>
        <fullName evidence="11">6-hydroxymethyl-7,8-dihydropterin pyrophosphokinase</fullName>
    </alternativeName>
    <alternativeName>
        <fullName evidence="12">7,8-dihydro-6-hydroxymethylpterin-pyrophosphokinase</fullName>
    </alternativeName>
</protein>
<dbReference type="CDD" id="cd00483">
    <property type="entry name" value="HPPK"/>
    <property type="match status" value="1"/>
</dbReference>
<keyword evidence="8" id="KW-0067">ATP-binding</keyword>
<keyword evidence="6" id="KW-0547">Nucleotide-binding</keyword>
<dbReference type="NCBIfam" id="TIGR01498">
    <property type="entry name" value="folK"/>
    <property type="match status" value="1"/>
</dbReference>
<keyword evidence="7 14" id="KW-0418">Kinase</keyword>
<evidence type="ECO:0000256" key="3">
    <source>
        <dbReference type="ARBA" id="ARBA00013253"/>
    </source>
</evidence>
<dbReference type="PANTHER" id="PTHR43071:SF1">
    <property type="entry name" value="2-AMINO-4-HYDROXY-6-HYDROXYMETHYLDIHYDROPTERIDINE PYROPHOSPHOKINASE"/>
    <property type="match status" value="1"/>
</dbReference>
<evidence type="ECO:0000256" key="10">
    <source>
        <dbReference type="ARBA" id="ARBA00029409"/>
    </source>
</evidence>